<reference evidence="3" key="1">
    <citation type="journal article" date="2019" name="Curr. Biol.">
        <title>Genome Sequence of Striga asiatica Provides Insight into the Evolution of Plant Parasitism.</title>
        <authorList>
            <person name="Yoshida S."/>
            <person name="Kim S."/>
            <person name="Wafula E.K."/>
            <person name="Tanskanen J."/>
            <person name="Kim Y.M."/>
            <person name="Honaas L."/>
            <person name="Yang Z."/>
            <person name="Spallek T."/>
            <person name="Conn C.E."/>
            <person name="Ichihashi Y."/>
            <person name="Cheong K."/>
            <person name="Cui S."/>
            <person name="Der J.P."/>
            <person name="Gundlach H."/>
            <person name="Jiao Y."/>
            <person name="Hori C."/>
            <person name="Ishida J.K."/>
            <person name="Kasahara H."/>
            <person name="Kiba T."/>
            <person name="Kim M.S."/>
            <person name="Koo N."/>
            <person name="Laohavisit A."/>
            <person name="Lee Y.H."/>
            <person name="Lumba S."/>
            <person name="McCourt P."/>
            <person name="Mortimer J.C."/>
            <person name="Mutuku J.M."/>
            <person name="Nomura T."/>
            <person name="Sasaki-Sekimoto Y."/>
            <person name="Seto Y."/>
            <person name="Wang Y."/>
            <person name="Wakatake T."/>
            <person name="Sakakibara H."/>
            <person name="Demura T."/>
            <person name="Yamaguchi S."/>
            <person name="Yoneyama K."/>
            <person name="Manabe R.I."/>
            <person name="Nelson D.C."/>
            <person name="Schulman A.H."/>
            <person name="Timko M.P."/>
            <person name="dePamphilis C.W."/>
            <person name="Choi D."/>
            <person name="Shirasu K."/>
        </authorList>
    </citation>
    <scope>NUCLEOTIDE SEQUENCE [LARGE SCALE GENOMIC DNA]</scope>
    <source>
        <strain evidence="3">cv. UVA1</strain>
    </source>
</reference>
<gene>
    <name evidence="2" type="ORF">STAS_14295</name>
</gene>
<feature type="non-terminal residue" evidence="2">
    <location>
        <position position="1"/>
    </location>
</feature>
<feature type="non-terminal residue" evidence="2">
    <location>
        <position position="429"/>
    </location>
</feature>
<evidence type="ECO:0000313" key="2">
    <source>
        <dbReference type="EMBL" id="GER37865.1"/>
    </source>
</evidence>
<feature type="compositionally biased region" description="Polar residues" evidence="1">
    <location>
        <begin position="86"/>
        <end position="99"/>
    </location>
</feature>
<dbReference type="Proteomes" id="UP000325081">
    <property type="component" value="Unassembled WGS sequence"/>
</dbReference>
<comment type="caution">
    <text evidence="2">The sequence shown here is derived from an EMBL/GenBank/DDBJ whole genome shotgun (WGS) entry which is preliminary data.</text>
</comment>
<dbReference type="OrthoDB" id="1813162at2759"/>
<feature type="region of interest" description="Disordered" evidence="1">
    <location>
        <begin position="86"/>
        <end position="105"/>
    </location>
</feature>
<dbReference type="EMBL" id="BKCP01005405">
    <property type="protein sequence ID" value="GER37865.1"/>
    <property type="molecule type" value="Genomic_DNA"/>
</dbReference>
<name>A0A5A7PYB7_STRAF</name>
<organism evidence="2 3">
    <name type="scientific">Striga asiatica</name>
    <name type="common">Asiatic witchweed</name>
    <name type="synonym">Buchnera asiatica</name>
    <dbReference type="NCBI Taxonomy" id="4170"/>
    <lineage>
        <taxon>Eukaryota</taxon>
        <taxon>Viridiplantae</taxon>
        <taxon>Streptophyta</taxon>
        <taxon>Embryophyta</taxon>
        <taxon>Tracheophyta</taxon>
        <taxon>Spermatophyta</taxon>
        <taxon>Magnoliopsida</taxon>
        <taxon>eudicotyledons</taxon>
        <taxon>Gunneridae</taxon>
        <taxon>Pentapetalae</taxon>
        <taxon>asterids</taxon>
        <taxon>lamiids</taxon>
        <taxon>Lamiales</taxon>
        <taxon>Orobanchaceae</taxon>
        <taxon>Buchnereae</taxon>
        <taxon>Striga</taxon>
    </lineage>
</organism>
<accession>A0A5A7PYB7</accession>
<protein>
    <submittedName>
        <fullName evidence="2">SPla/RYanodine receptor (SPRY) domain-containing protein</fullName>
    </submittedName>
</protein>
<evidence type="ECO:0000313" key="3">
    <source>
        <dbReference type="Proteomes" id="UP000325081"/>
    </source>
</evidence>
<evidence type="ECO:0000256" key="1">
    <source>
        <dbReference type="SAM" id="MobiDB-lite"/>
    </source>
</evidence>
<sequence length="429" mass="47499">WLGRVGSIITERRTLGCVVSPYSSSIHISALLIPSVNLKSNPCTKFASVVRTILSPRPYPGHLLLPDPKGNSAKLLPNISTSLPKNLSGKNFSGSSQARGSRPMLHSGERVEPQCLLDDGLNVGQSGEVVLLDPSVFPDYPVELVFSPLHCVGIRVLCKPQQHIHHVFLRRPLLSHTIINHVTKEPVDLPLKTLHLLNVPLKIKKIEPRHPITDIHHTTQKEPLVQKPLQLVERHTRPLEDFLAHEHAACGRESHDGLARLGKQSGDEIGPLVRPHVLERVEALGVENLREVDFTGLSPLWAVWGPRHVRETYFPADSGGREAKTASWVLRNCLAMSGDEATTTGDFPNFRSISSPYFRDREWRDMCGTGPMRWRLPITGHGFGPGGSLGLGLRVVEMKAVVAMQRKASSAQKGSIFFGYFSCEKILWS</sequence>
<keyword evidence="2" id="KW-0675">Receptor</keyword>
<keyword evidence="3" id="KW-1185">Reference proteome</keyword>
<dbReference type="AlphaFoldDB" id="A0A5A7PYB7"/>
<proteinExistence type="predicted"/>